<keyword evidence="1" id="KW-0812">Transmembrane</keyword>
<feature type="transmembrane region" description="Helical" evidence="1">
    <location>
        <begin position="285"/>
        <end position="303"/>
    </location>
</feature>
<feature type="transmembrane region" description="Helical" evidence="1">
    <location>
        <begin position="217"/>
        <end position="237"/>
    </location>
</feature>
<feature type="transmembrane region" description="Helical" evidence="1">
    <location>
        <begin position="114"/>
        <end position="133"/>
    </location>
</feature>
<sequence length="471" mass="52638">MFDIFKCMIKEEWRMHSSLFGHSGFALFPVFIFLFTFFVSLVLPVFREIVSDAQIALGMHYLFLLVGGMVGAFGLMGREFMNRRFGQASLIAYSSRVLPVSERFIFANFLGKDIVYYFGLYILPFVSGFAFAAKFVPAGNFGAPFTLLTLLLTLSLSFMIGISAVFFLSTVYAHSGKISLFCLFFSSLLLLHISGNLDQGTLYSLPSLSFFLAPSENQLLLSGVLILVPSALSLIFLKIEFPQAQKSFSNSFSKICGYLGSYRYAAFVAKDSLDLKRSEGGLGKVIFSFVLPLLLVWILLSALGKVMPALSTLTIFALVLGVLSSSMYNWLTEYDMFSSYSFLPLRVSDIIKSKLNSYLLLNLIPLVILTMLTLKNDPSSLIPSLLLFLTISLYMVSVLIYLTGFSPSINLYNGKTFALYTLSVMPLLLLNIILSMFGSYYALVDLLLVPVALYLLLKGFRKWDYNESRCF</sequence>
<feature type="transmembrane region" description="Helical" evidence="1">
    <location>
        <begin position="55"/>
        <end position="75"/>
    </location>
</feature>
<dbReference type="EMBL" id="CP009506">
    <property type="protein sequence ID" value="AKB28705.1"/>
    <property type="molecule type" value="Genomic_DNA"/>
</dbReference>
<feature type="transmembrane region" description="Helical" evidence="1">
    <location>
        <begin position="440"/>
        <end position="457"/>
    </location>
</feature>
<feature type="transmembrane region" description="Helical" evidence="1">
    <location>
        <begin position="417"/>
        <end position="434"/>
    </location>
</feature>
<feature type="transmembrane region" description="Helical" evidence="1">
    <location>
        <begin position="380"/>
        <end position="405"/>
    </location>
</feature>
<dbReference type="RefSeq" id="WP_048172263.1">
    <property type="nucleotide sequence ID" value="NZ_CP009506.1"/>
</dbReference>
<evidence type="ECO:0000313" key="3">
    <source>
        <dbReference type="Proteomes" id="UP000033111"/>
    </source>
</evidence>
<dbReference type="GeneID" id="24860846"/>
<feature type="transmembrane region" description="Helical" evidence="1">
    <location>
        <begin position="355"/>
        <end position="374"/>
    </location>
</feature>
<evidence type="ECO:0000256" key="1">
    <source>
        <dbReference type="SAM" id="Phobius"/>
    </source>
</evidence>
<keyword evidence="1" id="KW-0472">Membrane</keyword>
<organism evidence="2 3">
    <name type="scientific">Methanosarcina siciliae T4/M</name>
    <dbReference type="NCBI Taxonomy" id="1434120"/>
    <lineage>
        <taxon>Archaea</taxon>
        <taxon>Methanobacteriati</taxon>
        <taxon>Methanobacteriota</taxon>
        <taxon>Stenosarchaea group</taxon>
        <taxon>Methanomicrobia</taxon>
        <taxon>Methanosarcinales</taxon>
        <taxon>Methanosarcinaceae</taxon>
        <taxon>Methanosarcina</taxon>
    </lineage>
</organism>
<dbReference type="KEGG" id="msw:MSSIT_1986"/>
<dbReference type="AlphaFoldDB" id="A0A0E3P533"/>
<proteinExistence type="predicted"/>
<keyword evidence="1" id="KW-1133">Transmembrane helix</keyword>
<dbReference type="Proteomes" id="UP000033111">
    <property type="component" value="Chromosome"/>
</dbReference>
<protein>
    <recommendedName>
        <fullName evidence="4">ABC transporter, permease protein</fullName>
    </recommendedName>
</protein>
<gene>
    <name evidence="2" type="ORF">MSSIT_1986</name>
</gene>
<feature type="transmembrane region" description="Helical" evidence="1">
    <location>
        <begin position="309"/>
        <end position="331"/>
    </location>
</feature>
<keyword evidence="3" id="KW-1185">Reference proteome</keyword>
<evidence type="ECO:0008006" key="4">
    <source>
        <dbReference type="Google" id="ProtNLM"/>
    </source>
</evidence>
<dbReference type="OrthoDB" id="107643at2157"/>
<reference evidence="2 3" key="1">
    <citation type="submission" date="2014-07" db="EMBL/GenBank/DDBJ databases">
        <title>Methanogenic archaea and the global carbon cycle.</title>
        <authorList>
            <person name="Henriksen J.R."/>
            <person name="Luke J."/>
            <person name="Reinhart S."/>
            <person name="Benedict M.N."/>
            <person name="Youngblut N.D."/>
            <person name="Metcalf M.E."/>
            <person name="Whitaker R.J."/>
            <person name="Metcalf W.W."/>
        </authorList>
    </citation>
    <scope>NUCLEOTIDE SEQUENCE [LARGE SCALE GENOMIC DNA]</scope>
    <source>
        <strain evidence="2 3">T4/M</strain>
    </source>
</reference>
<evidence type="ECO:0000313" key="2">
    <source>
        <dbReference type="EMBL" id="AKB28705.1"/>
    </source>
</evidence>
<dbReference type="HOGENOM" id="CLU_046089_0_0_2"/>
<dbReference type="PATRIC" id="fig|1434120.4.peg.2561"/>
<feature type="transmembrane region" description="Helical" evidence="1">
    <location>
        <begin position="20"/>
        <end position="43"/>
    </location>
</feature>
<accession>A0A0E3P533</accession>
<name>A0A0E3P533_9EURY</name>
<feature type="transmembrane region" description="Helical" evidence="1">
    <location>
        <begin position="180"/>
        <end position="197"/>
    </location>
</feature>
<feature type="transmembrane region" description="Helical" evidence="1">
    <location>
        <begin position="145"/>
        <end position="168"/>
    </location>
</feature>